<accession>A0A4D7C847</accession>
<proteinExistence type="predicted"/>
<feature type="region of interest" description="Disordered" evidence="1">
    <location>
        <begin position="57"/>
        <end position="82"/>
    </location>
</feature>
<dbReference type="Proteomes" id="UP000298714">
    <property type="component" value="Chromosome"/>
</dbReference>
<evidence type="ECO:0000313" key="2">
    <source>
        <dbReference type="EMBL" id="QCI78883.1"/>
    </source>
</evidence>
<gene>
    <name evidence="2" type="ORF">E6W36_02510</name>
</gene>
<protein>
    <submittedName>
        <fullName evidence="2">Uncharacterized protein</fullName>
    </submittedName>
</protein>
<dbReference type="EMBL" id="CP039704">
    <property type="protein sequence ID" value="QCI78883.1"/>
    <property type="molecule type" value="Genomic_DNA"/>
</dbReference>
<dbReference type="AlphaFoldDB" id="A0A4D7C847"/>
<reference evidence="3" key="1">
    <citation type="submission" date="2019-04" db="EMBL/GenBank/DDBJ databases">
        <title>Complete genome sequence of Sphingomonas sp. W1-2-3.</title>
        <authorList>
            <person name="Im W.T."/>
        </authorList>
    </citation>
    <scope>NUCLEOTIDE SEQUENCE [LARGE SCALE GENOMIC DNA]</scope>
    <source>
        <strain evidence="3">W1-2-3</strain>
    </source>
</reference>
<keyword evidence="3" id="KW-1185">Reference proteome</keyword>
<sequence length="82" mass="8868">MMATRRVIGVSGRFGGVKDGADARAQRLEDALALQENRQGDHAEHDGVRRKRCQIVRAPVQPELRHQRLPGPGGGASDQSTA</sequence>
<organism evidence="2 3">
    <name type="scientific">Hankyongella ginsenosidimutans</name>
    <dbReference type="NCBI Taxonomy" id="1763828"/>
    <lineage>
        <taxon>Bacteria</taxon>
        <taxon>Pseudomonadati</taxon>
        <taxon>Pseudomonadota</taxon>
        <taxon>Alphaproteobacteria</taxon>
        <taxon>Sphingomonadales</taxon>
        <taxon>Sphingomonadaceae</taxon>
        <taxon>Hankyongella</taxon>
    </lineage>
</organism>
<name>A0A4D7C847_9SPHN</name>
<evidence type="ECO:0000256" key="1">
    <source>
        <dbReference type="SAM" id="MobiDB-lite"/>
    </source>
</evidence>
<dbReference type="KEGG" id="hgn:E6W36_02510"/>
<evidence type="ECO:0000313" key="3">
    <source>
        <dbReference type="Proteomes" id="UP000298714"/>
    </source>
</evidence>